<dbReference type="EMBL" id="CP087164">
    <property type="protein sequence ID" value="UGS38669.1"/>
    <property type="molecule type" value="Genomic_DNA"/>
</dbReference>
<protein>
    <submittedName>
        <fullName evidence="3">Uncharacterized protein</fullName>
    </submittedName>
</protein>
<evidence type="ECO:0000313" key="4">
    <source>
        <dbReference type="Proteomes" id="UP001162834"/>
    </source>
</evidence>
<dbReference type="InterPro" id="IPR011042">
    <property type="entry name" value="6-blade_b-propeller_TolB-like"/>
</dbReference>
<evidence type="ECO:0000313" key="3">
    <source>
        <dbReference type="EMBL" id="UGS38669.1"/>
    </source>
</evidence>
<dbReference type="RefSeq" id="WP_259312687.1">
    <property type="nucleotide sequence ID" value="NZ_CP087164.1"/>
</dbReference>
<sequence>MRRLVAARVSKLLAVAAVLATALPAAASGAAPRGRPVTADPMPAGRVYTAAGWLLDESAWVRPPSDGEPATTATLDLPEQMLELADGSLLVTADVNTIYRVGSGGGLRLFAGGRARSHREGRPATQAGFDWISDLAQLPDGSVLVSEQFGDLIRRILPDGTIRTVAGTRKPRGTGGVSGFGGDGGPAVRAKLDGPKALAVLPDGSFLIADSVNNRVRRVSRAGRITTVAGDGRGRPSGDGGPATSAGVAQPVALSVQPDGGFLIAEGGGLHPLNLTHGPGGVRRVAPSGRITTLTRLQVRSLVATDDGGFLAAPGWEHDESANRIIRVDARGRARLVAGTSDVIGDSWAQLSPPFLNGIPPRATAVYTEDLAPARDGGVYFNDVSRIRYWAPADPRRLAIGIGAATLTSPLVLQAHVHLTRPATIVATARRDGQVVREATTDMPAGEHVIALGEPVDPGRYRLSVTATSAAAVPHRVSDTVLVYPGGVLTADAARDELTRLVRQGDVFTFRRPSQAATVTGCELVGTTRATCAIERPDRQCSVTSDVVLRPNGSVGLGLLDGPDRCFS</sequence>
<feature type="region of interest" description="Disordered" evidence="1">
    <location>
        <begin position="227"/>
        <end position="247"/>
    </location>
</feature>
<proteinExistence type="predicted"/>
<dbReference type="Proteomes" id="UP001162834">
    <property type="component" value="Chromosome"/>
</dbReference>
<feature type="region of interest" description="Disordered" evidence="1">
    <location>
        <begin position="165"/>
        <end position="184"/>
    </location>
</feature>
<dbReference type="Gene3D" id="2.120.10.30">
    <property type="entry name" value="TolB, C-terminal domain"/>
    <property type="match status" value="1"/>
</dbReference>
<dbReference type="KEGG" id="sbae:DSM104329_05099"/>
<feature type="signal peptide" evidence="2">
    <location>
        <begin position="1"/>
        <end position="27"/>
    </location>
</feature>
<feature type="compositionally biased region" description="Gly residues" evidence="1">
    <location>
        <begin position="173"/>
        <end position="184"/>
    </location>
</feature>
<reference evidence="3" key="1">
    <citation type="journal article" date="2022" name="Int. J. Syst. Evol. Microbiol.">
        <title>Pseudomonas aegrilactucae sp. nov. and Pseudomonas morbosilactucae sp. nov., pathogens causing bacterial rot of lettuce in Japan.</title>
        <authorList>
            <person name="Sawada H."/>
            <person name="Fujikawa T."/>
            <person name="Satou M."/>
        </authorList>
    </citation>
    <scope>NUCLEOTIDE SEQUENCE</scope>
    <source>
        <strain evidence="3">0166_1</strain>
    </source>
</reference>
<dbReference type="AlphaFoldDB" id="A0A9E7C5M8"/>
<feature type="chain" id="PRO_5039557411" evidence="2">
    <location>
        <begin position="28"/>
        <end position="568"/>
    </location>
</feature>
<organism evidence="3 4">
    <name type="scientific">Capillimicrobium parvum</name>
    <dbReference type="NCBI Taxonomy" id="2884022"/>
    <lineage>
        <taxon>Bacteria</taxon>
        <taxon>Bacillati</taxon>
        <taxon>Actinomycetota</taxon>
        <taxon>Thermoleophilia</taxon>
        <taxon>Solirubrobacterales</taxon>
        <taxon>Capillimicrobiaceae</taxon>
        <taxon>Capillimicrobium</taxon>
    </lineage>
</organism>
<name>A0A9E7C5M8_9ACTN</name>
<evidence type="ECO:0000256" key="1">
    <source>
        <dbReference type="SAM" id="MobiDB-lite"/>
    </source>
</evidence>
<gene>
    <name evidence="3" type="ORF">DSM104329_05099</name>
</gene>
<keyword evidence="2" id="KW-0732">Signal</keyword>
<keyword evidence="4" id="KW-1185">Reference proteome</keyword>
<accession>A0A9E7C5M8</accession>
<evidence type="ECO:0000256" key="2">
    <source>
        <dbReference type="SAM" id="SignalP"/>
    </source>
</evidence>
<dbReference type="SUPFAM" id="SSF63829">
    <property type="entry name" value="Calcium-dependent phosphotriesterase"/>
    <property type="match status" value="1"/>
</dbReference>